<keyword evidence="1" id="KW-1133">Transmembrane helix</keyword>
<feature type="transmembrane region" description="Helical" evidence="1">
    <location>
        <begin position="345"/>
        <end position="362"/>
    </location>
</feature>
<organism evidence="2 3">
    <name type="scientific">Sulfurimonas gotlandica (strain DSM 19862 / JCM 16533 / GD1)</name>
    <dbReference type="NCBI Taxonomy" id="929558"/>
    <lineage>
        <taxon>Bacteria</taxon>
        <taxon>Pseudomonadati</taxon>
        <taxon>Campylobacterota</taxon>
        <taxon>Epsilonproteobacteria</taxon>
        <taxon>Campylobacterales</taxon>
        <taxon>Sulfurimonadaceae</taxon>
        <taxon>Sulfurimonas</taxon>
    </lineage>
</organism>
<accession>H1FWV6</accession>
<dbReference type="STRING" id="929558.SMGD1_2009"/>
<feature type="transmembrane region" description="Helical" evidence="1">
    <location>
        <begin position="149"/>
        <end position="173"/>
    </location>
</feature>
<sequence length="553" mass="63526">MKVTDLEREKYFTTIANNEMHASSFLKKVNLVYLAVMFAWFSFSMYAGTISFDTTFKMEIQYLIISIIMIALLVYGGPALGWGLLLVIPTIFISLNRFSESVETGLNVNIDYTVLLYSEYVSIALLVINSVYTFIVFNKTKLKFKLPFLKIYLFIIPLMVMIGLNILKTYYVIEFITEISFSVWAFLQVSGILLVSLGNLFIRYLAVFHDELELIKNVLRLRWFVSILVFVSVFLIAFFYVNKSVYYDIETYSMVFGVITSVISVTVVSYLFKFFEDTMLLLPLNKERNIVSYGINYVAGTLFLYVGMALFLSVLTPQTFLPSLLVLIVFTLVVLILRNIYSAKMMLAFLFVTLLPIISSTIEDFSHIHGFWDFLEFIFEIVVAVPLYFLFVIVVGGIVARPISKFLYNYQTGHVMFILIGSISLALIGPELQKWKIADGDMFKITHSRNGAHGVDSKVADKFKKKIYLNNLSLFDVDSIDSQVAEKFNEDLKSQNYNYLVRSKNLKIYNEITDETKASILNSPYRSNPDLIYIKDLSEEEQFKQIDHTSSNI</sequence>
<dbReference type="PATRIC" id="fig|929558.5.peg.2000"/>
<dbReference type="EMBL" id="AFRZ01000001">
    <property type="protein sequence ID" value="EHP30532.1"/>
    <property type="molecule type" value="Genomic_DNA"/>
</dbReference>
<feature type="transmembrane region" description="Helical" evidence="1">
    <location>
        <begin position="223"/>
        <end position="241"/>
    </location>
</feature>
<name>B6BJ17_SULGG</name>
<protein>
    <submittedName>
        <fullName evidence="2">Uncharacterized protein</fullName>
    </submittedName>
</protein>
<comment type="caution">
    <text evidence="2">The sequence shown here is derived from an EMBL/GenBank/DDBJ whole genome shotgun (WGS) entry which is preliminary data.</text>
</comment>
<accession>B6BJ17</accession>
<feature type="transmembrane region" description="Helical" evidence="1">
    <location>
        <begin position="31"/>
        <end position="50"/>
    </location>
</feature>
<keyword evidence="1" id="KW-0812">Transmembrane</keyword>
<evidence type="ECO:0000313" key="2">
    <source>
        <dbReference type="EMBL" id="EHP30532.1"/>
    </source>
</evidence>
<feature type="transmembrane region" description="Helical" evidence="1">
    <location>
        <begin position="115"/>
        <end position="137"/>
    </location>
</feature>
<evidence type="ECO:0000313" key="3">
    <source>
        <dbReference type="Proteomes" id="UP000006431"/>
    </source>
</evidence>
<dbReference type="RefSeq" id="WP_008335629.1">
    <property type="nucleotide sequence ID" value="NZ_AFRZ01000001.1"/>
</dbReference>
<gene>
    <name evidence="2" type="ORF">SMGD1_2009</name>
</gene>
<feature type="transmembrane region" description="Helical" evidence="1">
    <location>
        <begin position="293"/>
        <end position="314"/>
    </location>
</feature>
<dbReference type="Proteomes" id="UP000006431">
    <property type="component" value="Unassembled WGS sequence"/>
</dbReference>
<keyword evidence="3" id="KW-1185">Reference proteome</keyword>
<reference evidence="2 3" key="1">
    <citation type="journal article" date="2012" name="Proc. Natl. Acad. Sci. U.S.A.">
        <title>Genome and physiology of a model Epsilonproteobacterium responsible for sulfide detoxification in marine oxygen depletion zones.</title>
        <authorList>
            <person name="Grote J."/>
            <person name="Schott T."/>
            <person name="Bruckner C.G."/>
            <person name="Glockner F.O."/>
            <person name="Jost G."/>
            <person name="Teeling H."/>
            <person name="Labrenz M."/>
            <person name="Jurgens K."/>
        </authorList>
    </citation>
    <scope>NUCLEOTIDE SEQUENCE [LARGE SCALE GENOMIC DNA]</scope>
    <source>
        <strain evidence="2 3">GD1</strain>
    </source>
</reference>
<evidence type="ECO:0000256" key="1">
    <source>
        <dbReference type="SAM" id="Phobius"/>
    </source>
</evidence>
<keyword evidence="1" id="KW-0472">Membrane</keyword>
<feature type="transmembrane region" description="Helical" evidence="1">
    <location>
        <begin position="253"/>
        <end position="272"/>
    </location>
</feature>
<dbReference type="AlphaFoldDB" id="B6BJ17"/>
<proteinExistence type="predicted"/>
<feature type="transmembrane region" description="Helical" evidence="1">
    <location>
        <begin position="407"/>
        <end position="428"/>
    </location>
</feature>
<feature type="transmembrane region" description="Helical" evidence="1">
    <location>
        <begin position="320"/>
        <end position="338"/>
    </location>
</feature>
<feature type="transmembrane region" description="Helical" evidence="1">
    <location>
        <begin position="374"/>
        <end position="400"/>
    </location>
</feature>
<feature type="transmembrane region" description="Helical" evidence="1">
    <location>
        <begin position="62"/>
        <end position="95"/>
    </location>
</feature>
<feature type="transmembrane region" description="Helical" evidence="1">
    <location>
        <begin position="179"/>
        <end position="202"/>
    </location>
</feature>
<dbReference type="HOGENOM" id="CLU_492518_0_0_7"/>